<accession>F8L6J6</accession>
<gene>
    <name evidence="2" type="ordered locus">SNE_A04610</name>
</gene>
<dbReference type="STRING" id="331113.SNE_A04610"/>
<evidence type="ECO:0000313" key="3">
    <source>
        <dbReference type="Proteomes" id="UP000000496"/>
    </source>
</evidence>
<dbReference type="EMBL" id="FR872582">
    <property type="protein sequence ID" value="CCB88338.1"/>
    <property type="molecule type" value="Genomic_DNA"/>
</dbReference>
<keyword evidence="3" id="KW-1185">Reference proteome</keyword>
<sequence>MSKKLYLLGVLPLIFLLSSCSKDKDDHEQFGPSPGDGKSRVEEPDESFGPSPIDGR</sequence>
<proteinExistence type="predicted"/>
<dbReference type="Proteomes" id="UP000000496">
    <property type="component" value="Chromosome gsn.131"/>
</dbReference>
<dbReference type="RefSeq" id="WP_013942805.1">
    <property type="nucleotide sequence ID" value="NC_015713.1"/>
</dbReference>
<dbReference type="AlphaFoldDB" id="F8L6J6"/>
<reference evidence="2 3" key="2">
    <citation type="journal article" date="2011" name="Mol. Biol. Evol.">
        <title>Unity in variety--the pan-genome of the Chlamydiae.</title>
        <authorList>
            <person name="Collingro A."/>
            <person name="Tischler P."/>
            <person name="Weinmaier T."/>
            <person name="Penz T."/>
            <person name="Heinz E."/>
            <person name="Brunham R.C."/>
            <person name="Read T.D."/>
            <person name="Bavoil P.M."/>
            <person name="Sachse K."/>
            <person name="Kahane S."/>
            <person name="Friedman M.G."/>
            <person name="Rattei T."/>
            <person name="Myers G.S."/>
            <person name="Horn M."/>
        </authorList>
    </citation>
    <scope>NUCLEOTIDE SEQUENCE [LARGE SCALE GENOMIC DNA]</scope>
    <source>
        <strain evidence="3">ATCC VR-1471 / Z</strain>
    </source>
</reference>
<feature type="region of interest" description="Disordered" evidence="1">
    <location>
        <begin position="23"/>
        <end position="56"/>
    </location>
</feature>
<dbReference type="HOGENOM" id="CLU_3011881_0_0_0"/>
<evidence type="ECO:0000256" key="1">
    <source>
        <dbReference type="SAM" id="MobiDB-lite"/>
    </source>
</evidence>
<organism evidence="2 3">
    <name type="scientific">Simkania negevensis (strain ATCC VR-1471 / DSM 27360 / Z)</name>
    <dbReference type="NCBI Taxonomy" id="331113"/>
    <lineage>
        <taxon>Bacteria</taxon>
        <taxon>Pseudomonadati</taxon>
        <taxon>Chlamydiota</taxon>
        <taxon>Chlamydiia</taxon>
        <taxon>Parachlamydiales</taxon>
        <taxon>Simkaniaceae</taxon>
        <taxon>Simkania</taxon>
    </lineage>
</organism>
<protein>
    <submittedName>
        <fullName evidence="2">Uncharacterized protein</fullName>
    </submittedName>
</protein>
<dbReference type="KEGG" id="sng:SNE_A04610"/>
<dbReference type="PROSITE" id="PS51257">
    <property type="entry name" value="PROKAR_LIPOPROTEIN"/>
    <property type="match status" value="1"/>
</dbReference>
<name>F8L6J6_SIMNZ</name>
<reference key="1">
    <citation type="journal article" date="2011" name="Mol. Biol. Evol.">
        <title>Unity in variety -- the pan-genome of the Chlamydiae.</title>
        <authorList>
            <person name="Collingro A."/>
            <person name="Tischler P."/>
            <person name="Weinmaier T."/>
            <person name="Penz T."/>
            <person name="Heinz E."/>
            <person name="Brunham R.C."/>
            <person name="Read T.D."/>
            <person name="Bavoil P.M."/>
            <person name="Sachse K."/>
            <person name="Kahane S."/>
            <person name="Friedman M.G."/>
            <person name="Rattei T."/>
            <person name="Myers G.S.A."/>
            <person name="Horn M."/>
        </authorList>
    </citation>
    <scope>NUCLEOTIDE SEQUENCE</scope>
    <source>
        <strain>Z</strain>
    </source>
</reference>
<evidence type="ECO:0000313" key="2">
    <source>
        <dbReference type="EMBL" id="CCB88338.1"/>
    </source>
</evidence>